<proteinExistence type="predicted"/>
<keyword evidence="2" id="KW-1185">Reference proteome</keyword>
<reference evidence="1" key="1">
    <citation type="submission" date="2019-04" db="EMBL/GenBank/DDBJ databases">
        <title>Microbes associate with the intestines of laboratory mice.</title>
        <authorList>
            <person name="Navarre W."/>
            <person name="Wong E."/>
            <person name="Huang K.C."/>
            <person name="Tropini C."/>
            <person name="Ng K."/>
            <person name="Yu B."/>
        </authorList>
    </citation>
    <scope>NUCLEOTIDE SEQUENCE</scope>
    <source>
        <strain evidence="1">NM86_A22</strain>
    </source>
</reference>
<comment type="caution">
    <text evidence="1">The sequence shown here is derived from an EMBL/GenBank/DDBJ whole genome shotgun (WGS) entry which is preliminary data.</text>
</comment>
<dbReference type="Proteomes" id="UP000305401">
    <property type="component" value="Unassembled WGS sequence"/>
</dbReference>
<protein>
    <submittedName>
        <fullName evidence="1">Uncharacterized protein</fullName>
    </submittedName>
</protein>
<dbReference type="EMBL" id="SSTG01000016">
    <property type="protein sequence ID" value="THG54509.1"/>
    <property type="molecule type" value="Genomic_DNA"/>
</dbReference>
<gene>
    <name evidence="1" type="ORF">E5990_02510</name>
</gene>
<organism evidence="1 2">
    <name type="scientific">Muribaculum caecicola</name>
    <dbReference type="NCBI Taxonomy" id="3038144"/>
    <lineage>
        <taxon>Bacteria</taxon>
        <taxon>Pseudomonadati</taxon>
        <taxon>Bacteroidota</taxon>
        <taxon>Bacteroidia</taxon>
        <taxon>Bacteroidales</taxon>
        <taxon>Muribaculaceae</taxon>
        <taxon>Muribaculum</taxon>
    </lineage>
</organism>
<sequence length="386" mass="43191">MMQQTDINNNSVHGRLITLAIHTYGQAQALKALLEREGVNVVLQNVNLEQPVVSAGIRVRINENDLPLALRIIENTDIFAQPSAISPENDDSRQSRRIIVPVDFSPHSIKACDIAFQLADRSGASVILLNSFITPSDAAEQQLNDTLNFGSVDSEASVLLAKEAKGMLDALALDIRNKIKTGSLPAVKFTTTVLKGIPEEVIVEYAKDCHPELIVMGTRAADKKERELIGSVTAEVLDSARFPILAIPEMVEMNNAGDIRHVLLFCNLDQDDLLAVDALYRFFKFENLNVGLVWLPSKKQRGRNMQKAQQMLKDYCVSHYPRFCFETRVFNMPSIMQDFKAVEQECHIDLIAMPNRKKSVFARLFNPSLAHRLLFHADIPMMVIPV</sequence>
<evidence type="ECO:0000313" key="2">
    <source>
        <dbReference type="Proteomes" id="UP000305401"/>
    </source>
</evidence>
<evidence type="ECO:0000313" key="1">
    <source>
        <dbReference type="EMBL" id="THG54509.1"/>
    </source>
</evidence>
<accession>A0AC61S7D9</accession>
<name>A0AC61S7D9_9BACT</name>